<accession>A0AA88RTL9</accession>
<keyword evidence="3" id="KW-0677">Repeat</keyword>
<dbReference type="Proteomes" id="UP001187471">
    <property type="component" value="Unassembled WGS sequence"/>
</dbReference>
<evidence type="ECO:0000313" key="5">
    <source>
        <dbReference type="EMBL" id="KAK2990773.1"/>
    </source>
</evidence>
<keyword evidence="4" id="KW-0802">TPR repeat</keyword>
<evidence type="ECO:0000256" key="1">
    <source>
        <dbReference type="ARBA" id="ARBA00005857"/>
    </source>
</evidence>
<reference evidence="5" key="1">
    <citation type="submission" date="2022-12" db="EMBL/GenBank/DDBJ databases">
        <title>Draft genome assemblies for two species of Escallonia (Escalloniales).</title>
        <authorList>
            <person name="Chanderbali A."/>
            <person name="Dervinis C."/>
            <person name="Anghel I."/>
            <person name="Soltis D."/>
            <person name="Soltis P."/>
            <person name="Zapata F."/>
        </authorList>
    </citation>
    <scope>NUCLEOTIDE SEQUENCE</scope>
    <source>
        <strain evidence="5">UCBG92.1500</strain>
        <tissue evidence="5">Leaf</tissue>
    </source>
</reference>
<dbReference type="PANTHER" id="PTHR16263">
    <property type="entry name" value="TETRATRICOPEPTIDE REPEAT PROTEIN 38"/>
    <property type="match status" value="1"/>
</dbReference>
<protein>
    <recommendedName>
        <fullName evidence="2">Tetratricopeptide repeat protein 38</fullName>
    </recommendedName>
</protein>
<proteinExistence type="inferred from homology"/>
<name>A0AA88RTL9_9ASTE</name>
<comment type="similarity">
    <text evidence="1">Belongs to the TTC38 family.</text>
</comment>
<organism evidence="5 6">
    <name type="scientific">Escallonia rubra</name>
    <dbReference type="NCBI Taxonomy" id="112253"/>
    <lineage>
        <taxon>Eukaryota</taxon>
        <taxon>Viridiplantae</taxon>
        <taxon>Streptophyta</taxon>
        <taxon>Embryophyta</taxon>
        <taxon>Tracheophyta</taxon>
        <taxon>Spermatophyta</taxon>
        <taxon>Magnoliopsida</taxon>
        <taxon>eudicotyledons</taxon>
        <taxon>Gunneridae</taxon>
        <taxon>Pentapetalae</taxon>
        <taxon>asterids</taxon>
        <taxon>campanulids</taxon>
        <taxon>Escalloniales</taxon>
        <taxon>Escalloniaceae</taxon>
        <taxon>Escallonia</taxon>
    </lineage>
</organism>
<evidence type="ECO:0000256" key="3">
    <source>
        <dbReference type="ARBA" id="ARBA00022737"/>
    </source>
</evidence>
<dbReference type="InterPro" id="IPR033891">
    <property type="entry name" value="TTC38"/>
</dbReference>
<sequence length="501" mass="57303">MEAAGRVKLDKWGYEVKTTSDACISSINAYYEQVLSYGRRRSVILEAPIHDPNCVLANMLACQFLCSSDPCRAPFHLQAAKSLLEHATSYERAVFDAIICLISPERDDDVTIESHFKCLGISFLAFAQHSSDIVRRLQLLKHFPKDLVSLTRAQVLAFYMGRPDLSLELVQQVLPMNENENYIYGLLAFPLLELGRMADAEKAARLGYEINKEDPWVQHALCHVFQYECRFKEAVEFMQECSQSWGSLSSFMITHNWWHVALCYLEGHSSVEKVRQIYDQHIWKELERSDAIKAEVYLNAVALLLRVYVRGEINVFEDRLKILAGCLADQAFWYLEWHLDLLTLWALTCTGESAKAEELLKGLRARHSMMTKKKQHSMQRGMMLAEALYKYGKGEDKQALELLGPDFDAINCKIIGASDEQVDVFNEVFYVMLLNTGQAVKAIEVIEKQLKKREGAPFLWRLLERSYSMLGKQEARIVGEKASALETAYFNKLEKQPDPVA</sequence>
<evidence type="ECO:0000256" key="2">
    <source>
        <dbReference type="ARBA" id="ARBA00019992"/>
    </source>
</evidence>
<keyword evidence="6" id="KW-1185">Reference proteome</keyword>
<dbReference type="Gene3D" id="1.25.40.10">
    <property type="entry name" value="Tetratricopeptide repeat domain"/>
    <property type="match status" value="1"/>
</dbReference>
<dbReference type="PANTHER" id="PTHR16263:SF4">
    <property type="entry name" value="TETRATRICOPEPTIDE REPEAT PROTEIN 38"/>
    <property type="match status" value="1"/>
</dbReference>
<dbReference type="EMBL" id="JAVXUO010000620">
    <property type="protein sequence ID" value="KAK2990773.1"/>
    <property type="molecule type" value="Genomic_DNA"/>
</dbReference>
<gene>
    <name evidence="5" type="ORF">RJ640_012674</name>
</gene>
<dbReference type="InterPro" id="IPR011990">
    <property type="entry name" value="TPR-like_helical_dom_sf"/>
</dbReference>
<dbReference type="SUPFAM" id="SSF48452">
    <property type="entry name" value="TPR-like"/>
    <property type="match status" value="1"/>
</dbReference>
<evidence type="ECO:0000256" key="4">
    <source>
        <dbReference type="ARBA" id="ARBA00022803"/>
    </source>
</evidence>
<dbReference type="CDD" id="cd05804">
    <property type="entry name" value="StaR_like"/>
    <property type="match status" value="1"/>
</dbReference>
<evidence type="ECO:0000313" key="6">
    <source>
        <dbReference type="Proteomes" id="UP001187471"/>
    </source>
</evidence>
<dbReference type="AlphaFoldDB" id="A0AA88RTL9"/>
<comment type="caution">
    <text evidence="5">The sequence shown here is derived from an EMBL/GenBank/DDBJ whole genome shotgun (WGS) entry which is preliminary data.</text>
</comment>